<dbReference type="PANTHER" id="PTHR11669:SF8">
    <property type="entry name" value="DNA POLYMERASE III SUBUNIT DELTA"/>
    <property type="match status" value="1"/>
</dbReference>
<protein>
    <submittedName>
        <fullName evidence="1">DNA polymerase III subunit delta</fullName>
    </submittedName>
</protein>
<accession>A0ABS5K186</accession>
<dbReference type="Pfam" id="PF13177">
    <property type="entry name" value="DNA_pol3_delta2"/>
    <property type="match status" value="1"/>
</dbReference>
<dbReference type="Proteomes" id="UP000708576">
    <property type="component" value="Unassembled WGS sequence"/>
</dbReference>
<dbReference type="InterPro" id="IPR027417">
    <property type="entry name" value="P-loop_NTPase"/>
</dbReference>
<dbReference type="InterPro" id="IPR050238">
    <property type="entry name" value="DNA_Rep/Repair_Clamp_Loader"/>
</dbReference>
<dbReference type="SUPFAM" id="SSF52540">
    <property type="entry name" value="P-loop containing nucleoside triphosphate hydrolases"/>
    <property type="match status" value="1"/>
</dbReference>
<keyword evidence="2" id="KW-1185">Reference proteome</keyword>
<dbReference type="RefSeq" id="WP_212219646.1">
    <property type="nucleotide sequence ID" value="NZ_JAGUCO010000031.1"/>
</dbReference>
<reference evidence="1 2" key="1">
    <citation type="journal article" date="2015" name="Int. J. Syst. Evol. Microbiol.">
        <title>Carboxylicivirga linearis sp. nov., isolated from a sea cucumber culture pond.</title>
        <authorList>
            <person name="Wang F.Q."/>
            <person name="Zhou Y.X."/>
            <person name="Lin X.Z."/>
            <person name="Chen G.J."/>
            <person name="Du Z.J."/>
        </authorList>
    </citation>
    <scope>NUCLEOTIDE SEQUENCE [LARGE SCALE GENOMIC DNA]</scope>
    <source>
        <strain evidence="1 2">FB218</strain>
    </source>
</reference>
<dbReference type="PANTHER" id="PTHR11669">
    <property type="entry name" value="REPLICATION FACTOR C / DNA POLYMERASE III GAMMA-TAU SUBUNIT"/>
    <property type="match status" value="1"/>
</dbReference>
<name>A0ABS5K186_9BACT</name>
<dbReference type="EMBL" id="JAGUCO010000031">
    <property type="protein sequence ID" value="MBS2100897.1"/>
    <property type="molecule type" value="Genomic_DNA"/>
</dbReference>
<evidence type="ECO:0000313" key="2">
    <source>
        <dbReference type="Proteomes" id="UP000708576"/>
    </source>
</evidence>
<evidence type="ECO:0000313" key="1">
    <source>
        <dbReference type="EMBL" id="MBS2100897.1"/>
    </source>
</evidence>
<comment type="caution">
    <text evidence="1">The sequence shown here is derived from an EMBL/GenBank/DDBJ whole genome shotgun (WGS) entry which is preliminary data.</text>
</comment>
<gene>
    <name evidence="1" type="ORF">KEM10_21605</name>
</gene>
<sequence>MKFTEVIGHDHIKKHLINMVKEERVSHAQMFTGPEGNGKLNMALAFAQYLNCQNRQENDSCGTCPSCIKYSKLVHPDLHFVFPVVKSPKHKNPVSDSYLQEWRQIILTKKYFNLPQWYSFLESDKQGLIYSEESQHIIKKLSLKTFEARYKVMIIWLPEKMHVAAANKLLKMLEEPPAGTVFLLVSDNPSQVLGTIQSRTQMLKIPGISNEDVANALVDEFSVGAEEAQQFAKLAVGNYVAARELLDQSDERKFFFDKFVYLMRQAYQRKLFDLIDWCDEMNSQPKERLKSFLDFSLRLIRENFIMNIQEEDLLYLTAEERNFSTRFSPFINDNNVLQLSEEISLAHSHLEQNGNARIILMDLCLKVIMLLKQ</sequence>
<proteinExistence type="predicted"/>
<organism evidence="1 2">
    <name type="scientific">Carboxylicivirga linearis</name>
    <dbReference type="NCBI Taxonomy" id="1628157"/>
    <lineage>
        <taxon>Bacteria</taxon>
        <taxon>Pseudomonadati</taxon>
        <taxon>Bacteroidota</taxon>
        <taxon>Bacteroidia</taxon>
        <taxon>Marinilabiliales</taxon>
        <taxon>Marinilabiliaceae</taxon>
        <taxon>Carboxylicivirga</taxon>
    </lineage>
</organism>
<dbReference type="Gene3D" id="3.40.50.300">
    <property type="entry name" value="P-loop containing nucleotide triphosphate hydrolases"/>
    <property type="match status" value="1"/>
</dbReference>